<comment type="similarity">
    <text evidence="1">In the N-terminal section; belongs to the CRISPR-associated nuclease Cas3-HD family.</text>
</comment>
<keyword evidence="4" id="KW-0479">Metal-binding</keyword>
<evidence type="ECO:0000256" key="4">
    <source>
        <dbReference type="ARBA" id="ARBA00022723"/>
    </source>
</evidence>
<dbReference type="PANTHER" id="PTHR47959">
    <property type="entry name" value="ATP-DEPENDENT RNA HELICASE RHLE-RELATED"/>
    <property type="match status" value="1"/>
</dbReference>
<dbReference type="InterPro" id="IPR038257">
    <property type="entry name" value="CRISPR-assoc_Cas3_HD_sf"/>
</dbReference>
<dbReference type="InterPro" id="IPR050079">
    <property type="entry name" value="DEAD_box_RNA_helicase"/>
</dbReference>
<evidence type="ECO:0000259" key="12">
    <source>
        <dbReference type="PROSITE" id="PS51643"/>
    </source>
</evidence>
<dbReference type="EC" id="3.1.-.-" evidence="13"/>
<dbReference type="Pfam" id="PF22590">
    <property type="entry name" value="Cas3-like_C_2"/>
    <property type="match status" value="1"/>
</dbReference>
<comment type="similarity">
    <text evidence="10">Belongs to the DEAD box helicase family.</text>
</comment>
<dbReference type="Proteomes" id="UP001232973">
    <property type="component" value="Unassembled WGS sequence"/>
</dbReference>
<dbReference type="InterPro" id="IPR006474">
    <property type="entry name" value="Helicase_Cas3_CRISPR-ass_core"/>
</dbReference>
<evidence type="ECO:0000259" key="11">
    <source>
        <dbReference type="PROSITE" id="PS51194"/>
    </source>
</evidence>
<evidence type="ECO:0000313" key="14">
    <source>
        <dbReference type="Proteomes" id="UP001232973"/>
    </source>
</evidence>
<dbReference type="InterPro" id="IPR011545">
    <property type="entry name" value="DEAD/DEAH_box_helicase_dom"/>
</dbReference>
<dbReference type="PROSITE" id="PS51643">
    <property type="entry name" value="HD_CAS3"/>
    <property type="match status" value="1"/>
</dbReference>
<evidence type="ECO:0000256" key="9">
    <source>
        <dbReference type="ARBA" id="ARBA00023118"/>
    </source>
</evidence>
<dbReference type="PROSITE" id="PS51194">
    <property type="entry name" value="HELICASE_CTER"/>
    <property type="match status" value="1"/>
</dbReference>
<evidence type="ECO:0000256" key="8">
    <source>
        <dbReference type="ARBA" id="ARBA00022840"/>
    </source>
</evidence>
<dbReference type="GO" id="GO:0004519">
    <property type="term" value="F:endonuclease activity"/>
    <property type="evidence" value="ECO:0007669"/>
    <property type="project" value="UniProtKB-KW"/>
</dbReference>
<evidence type="ECO:0000256" key="1">
    <source>
        <dbReference type="ARBA" id="ARBA00006847"/>
    </source>
</evidence>
<reference evidence="13 14" key="1">
    <citation type="submission" date="2023-07" db="EMBL/GenBank/DDBJ databases">
        <title>Genomic Encyclopedia of Type Strains, Phase IV (KMG-IV): sequencing the most valuable type-strain genomes for metagenomic binning, comparative biology and taxonomic classification.</title>
        <authorList>
            <person name="Goeker M."/>
        </authorList>
    </citation>
    <scope>NUCLEOTIDE SEQUENCE [LARGE SCALE GENOMIC DNA]</scope>
    <source>
        <strain evidence="13 14">DSM 4006</strain>
    </source>
</reference>
<keyword evidence="6 13" id="KW-0378">Hydrolase</keyword>
<comment type="caution">
    <text evidence="13">The sequence shown here is derived from an EMBL/GenBank/DDBJ whole genome shotgun (WGS) entry which is preliminary data.</text>
</comment>
<dbReference type="Pfam" id="PF18019">
    <property type="entry name" value="Cas3_HD"/>
    <property type="match status" value="1"/>
</dbReference>
<evidence type="ECO:0000256" key="5">
    <source>
        <dbReference type="ARBA" id="ARBA00022741"/>
    </source>
</evidence>
<keyword evidence="13" id="KW-0255">Endonuclease</keyword>
<dbReference type="InterPro" id="IPR001650">
    <property type="entry name" value="Helicase_C-like"/>
</dbReference>
<gene>
    <name evidence="13" type="ORF">J2S03_001480</name>
</gene>
<evidence type="ECO:0000256" key="2">
    <source>
        <dbReference type="ARBA" id="ARBA00009046"/>
    </source>
</evidence>
<dbReference type="GO" id="GO:0016787">
    <property type="term" value="F:hydrolase activity"/>
    <property type="evidence" value="ECO:0007669"/>
    <property type="project" value="UniProtKB-KW"/>
</dbReference>
<dbReference type="PANTHER" id="PTHR47959:SF16">
    <property type="entry name" value="CRISPR-ASSOCIATED NUCLEASE_HELICASE CAS3-RELATED"/>
    <property type="match status" value="1"/>
</dbReference>
<dbReference type="EMBL" id="JAUSTP010000009">
    <property type="protein sequence ID" value="MDQ0189635.1"/>
    <property type="molecule type" value="Genomic_DNA"/>
</dbReference>
<keyword evidence="5" id="KW-0547">Nucleotide-binding</keyword>
<dbReference type="Pfam" id="PF00270">
    <property type="entry name" value="DEAD"/>
    <property type="match status" value="1"/>
</dbReference>
<accession>A0ABT9XHP3</accession>
<evidence type="ECO:0000256" key="7">
    <source>
        <dbReference type="ARBA" id="ARBA00022806"/>
    </source>
</evidence>
<dbReference type="NCBIfam" id="TIGR01596">
    <property type="entry name" value="cas3_HD"/>
    <property type="match status" value="1"/>
</dbReference>
<evidence type="ECO:0000313" key="13">
    <source>
        <dbReference type="EMBL" id="MDQ0189635.1"/>
    </source>
</evidence>
<dbReference type="SUPFAM" id="SSF109604">
    <property type="entry name" value="HD-domain/PDEase-like"/>
    <property type="match status" value="1"/>
</dbReference>
<dbReference type="RefSeq" id="WP_274454568.1">
    <property type="nucleotide sequence ID" value="NZ_CP067097.1"/>
</dbReference>
<keyword evidence="8" id="KW-0067">ATP-binding</keyword>
<keyword evidence="9" id="KW-0051">Antiviral defense</keyword>
<evidence type="ECO:0000256" key="6">
    <source>
        <dbReference type="ARBA" id="ARBA00022801"/>
    </source>
</evidence>
<feature type="domain" description="HD Cas3-type" evidence="12">
    <location>
        <begin position="609"/>
        <end position="835"/>
    </location>
</feature>
<dbReference type="InterPro" id="IPR054712">
    <property type="entry name" value="Cas3-like_dom"/>
</dbReference>
<feature type="domain" description="Helicase C-terminal" evidence="11">
    <location>
        <begin position="289"/>
        <end position="451"/>
    </location>
</feature>
<proteinExistence type="inferred from homology"/>
<name>A0ABT9XHP3_9BACL</name>
<keyword evidence="7" id="KW-0347">Helicase</keyword>
<protein>
    <submittedName>
        <fullName evidence="13">CRISPR-associated endonuclease/helicase Cas3</fullName>
        <ecNumber evidence="13">3.1.-.-</ecNumber>
        <ecNumber evidence="13">3.6.4.-</ecNumber>
    </submittedName>
</protein>
<sequence length="848" mass="95505">MAPPNYEEFFQRATGNMPYDYQRKLAEAADWPLAVSVGTGLGKTAAVSVAWIWRRRFADEKIRRTTPRRLVYCLPQRSLVYQTKESIQSWLRNLGLAIPEADAIGSGAVDKLGGRQLVHPEGAPIPVYVLMGGETRGDWDVHPEQDAILVGTQDQLLSRALNRGYSMSRFRWPMHYALLNQDCLWVVDEPQLFGADALATTAQLQAFRQKFGTFGRTQTVWMSATFQMDWLYTVDFAEIAKQGRLLVLPPEDLARVRKRREAPKPVVDAPLILSKEALLSKGTSKYASALAEFTLALHQPQTVTLVICNRVARAQAVYEALRKLGKDKSELMLLHSRYRQVDRVRLNEELLSLQGRDCIVVATQAVEAGIDISAETLVTELAPWASLVQRFGRCNRDGKAKSPSVSVIDVELEPACCVPYEVDELAAAKRKMAGLGDVGIQYLPVVDEKMKARYVIRRRDLLNLFDTTPDLTGRDIDISPYIRSGTQQDVEVFWRAWEGDRPTTVNHKPSTDEICHVSMSMFRDYLDKTHKGQQRVAWTWDILSGEWKVVTKDTIYPGQTILLNARFGGYSTELGFLADDWTPVPIDEALTSRIQLEAHDGENDNASREIAQPVTLSEHTSDVIRHANRLADQLHQMSPFEHVLEAARYHDWGKLHEVFQEKLRRNLPQNRDWSHQFLAKGAGVDKSDYLRKGFRHELASALAYLQTRPMETRNNDDVRLVAYLIAAHHGKIRLSIRSVPTEEGPPLDKLPRGAERPLFARGVWEGDVLPAYTLEDGFTFPQVALSLAVLEMGGSGDRNSHGTRSWTDGALACLQALGPFRLAWLETMLRVADWRASAEEAEHHASAI</sequence>
<organism evidence="13 14">
    <name type="scientific">Alicyclobacillus cycloheptanicus</name>
    <dbReference type="NCBI Taxonomy" id="1457"/>
    <lineage>
        <taxon>Bacteria</taxon>
        <taxon>Bacillati</taxon>
        <taxon>Bacillota</taxon>
        <taxon>Bacilli</taxon>
        <taxon>Bacillales</taxon>
        <taxon>Alicyclobacillaceae</taxon>
        <taxon>Alicyclobacillus</taxon>
    </lineage>
</organism>
<dbReference type="SUPFAM" id="SSF52540">
    <property type="entry name" value="P-loop containing nucleoside triphosphate hydrolases"/>
    <property type="match status" value="1"/>
</dbReference>
<evidence type="ECO:0000256" key="3">
    <source>
        <dbReference type="ARBA" id="ARBA00022722"/>
    </source>
</evidence>
<dbReference type="InterPro" id="IPR006483">
    <property type="entry name" value="CRISPR-assoc_Cas3_HD"/>
</dbReference>
<dbReference type="SMART" id="SM00490">
    <property type="entry name" value="HELICc"/>
    <property type="match status" value="1"/>
</dbReference>
<dbReference type="EC" id="3.6.4.-" evidence="13"/>
<comment type="similarity">
    <text evidence="2">In the central section; belongs to the CRISPR-associated helicase Cas3 family.</text>
</comment>
<evidence type="ECO:0000256" key="10">
    <source>
        <dbReference type="ARBA" id="ARBA00038437"/>
    </source>
</evidence>
<dbReference type="NCBIfam" id="TIGR01587">
    <property type="entry name" value="cas3_core"/>
    <property type="match status" value="1"/>
</dbReference>
<keyword evidence="14" id="KW-1185">Reference proteome</keyword>
<keyword evidence="3" id="KW-0540">Nuclease</keyword>
<dbReference type="Gene3D" id="3.40.50.300">
    <property type="entry name" value="P-loop containing nucleotide triphosphate hydrolases"/>
    <property type="match status" value="2"/>
</dbReference>
<dbReference type="Gene3D" id="1.10.3210.30">
    <property type="match status" value="1"/>
</dbReference>
<dbReference type="InterPro" id="IPR027417">
    <property type="entry name" value="P-loop_NTPase"/>
</dbReference>